<comment type="caution">
    <text evidence="2">The sequence shown here is derived from an EMBL/GenBank/DDBJ whole genome shotgun (WGS) entry which is preliminary data.</text>
</comment>
<gene>
    <name evidence="2" type="ORF">HNQ92_005236</name>
</gene>
<sequence length="55" mass="6436">MQSNLKQSTRKEERQTKDNFQIIVSVSEETSPTEDEEFAAQIQSYEAWQAAIWLD</sequence>
<dbReference type="RefSeq" id="WP_184178814.1">
    <property type="nucleotide sequence ID" value="NZ_JACHGF010000013.1"/>
</dbReference>
<dbReference type="Proteomes" id="UP000557307">
    <property type="component" value="Unassembled WGS sequence"/>
</dbReference>
<feature type="compositionally biased region" description="Polar residues" evidence="1">
    <location>
        <begin position="18"/>
        <end position="30"/>
    </location>
</feature>
<evidence type="ECO:0000256" key="1">
    <source>
        <dbReference type="SAM" id="MobiDB-lite"/>
    </source>
</evidence>
<accession>A0A840TV02</accession>
<proteinExistence type="predicted"/>
<feature type="region of interest" description="Disordered" evidence="1">
    <location>
        <begin position="1"/>
        <end position="35"/>
    </location>
</feature>
<name>A0A840TV02_9BACT</name>
<evidence type="ECO:0000313" key="2">
    <source>
        <dbReference type="EMBL" id="MBB5287074.1"/>
    </source>
</evidence>
<evidence type="ECO:0000313" key="3">
    <source>
        <dbReference type="Proteomes" id="UP000557307"/>
    </source>
</evidence>
<reference evidence="2 3" key="1">
    <citation type="submission" date="2020-08" db="EMBL/GenBank/DDBJ databases">
        <title>Genomic Encyclopedia of Type Strains, Phase IV (KMG-IV): sequencing the most valuable type-strain genomes for metagenomic binning, comparative biology and taxonomic classification.</title>
        <authorList>
            <person name="Goeker M."/>
        </authorList>
    </citation>
    <scope>NUCLEOTIDE SEQUENCE [LARGE SCALE GENOMIC DNA]</scope>
    <source>
        <strain evidence="2 3">DSM 105074</strain>
    </source>
</reference>
<organism evidence="2 3">
    <name type="scientific">Rhabdobacter roseus</name>
    <dbReference type="NCBI Taxonomy" id="1655419"/>
    <lineage>
        <taxon>Bacteria</taxon>
        <taxon>Pseudomonadati</taxon>
        <taxon>Bacteroidota</taxon>
        <taxon>Cytophagia</taxon>
        <taxon>Cytophagales</taxon>
        <taxon>Cytophagaceae</taxon>
        <taxon>Rhabdobacter</taxon>
    </lineage>
</organism>
<dbReference type="EMBL" id="JACHGF010000013">
    <property type="protein sequence ID" value="MBB5287074.1"/>
    <property type="molecule type" value="Genomic_DNA"/>
</dbReference>
<keyword evidence="3" id="KW-1185">Reference proteome</keyword>
<protein>
    <submittedName>
        <fullName evidence="2">Uncharacterized protein</fullName>
    </submittedName>
</protein>
<dbReference type="AlphaFoldDB" id="A0A840TV02"/>